<evidence type="ECO:0000313" key="13">
    <source>
        <dbReference type="EMBL" id="MDQ0996899.1"/>
    </source>
</evidence>
<keyword evidence="9" id="KW-0413">Isomerase</keyword>
<keyword evidence="3" id="KW-0235">DNA replication</keyword>
<evidence type="ECO:0000313" key="14">
    <source>
        <dbReference type="Proteomes" id="UP001237780"/>
    </source>
</evidence>
<evidence type="ECO:0000256" key="9">
    <source>
        <dbReference type="ARBA" id="ARBA00023235"/>
    </source>
</evidence>
<keyword evidence="6 13" id="KW-0347">Helicase</keyword>
<keyword evidence="8" id="KW-0238">DNA-binding</keyword>
<dbReference type="SUPFAM" id="SSF52540">
    <property type="entry name" value="P-loop containing nucleoside triphosphate hydrolases"/>
    <property type="match status" value="1"/>
</dbReference>
<dbReference type="InterPro" id="IPR016136">
    <property type="entry name" value="DNA_helicase_N/primase_C"/>
</dbReference>
<evidence type="ECO:0000259" key="12">
    <source>
        <dbReference type="PROSITE" id="PS51199"/>
    </source>
</evidence>
<evidence type="ECO:0000256" key="5">
    <source>
        <dbReference type="ARBA" id="ARBA00022801"/>
    </source>
</evidence>
<evidence type="ECO:0000256" key="11">
    <source>
        <dbReference type="ARBA" id="ARBA00048954"/>
    </source>
</evidence>
<dbReference type="Pfam" id="PF00772">
    <property type="entry name" value="DnaB"/>
    <property type="match status" value="1"/>
</dbReference>
<keyword evidence="14" id="KW-1185">Reference proteome</keyword>
<dbReference type="PANTHER" id="PTHR30153:SF2">
    <property type="entry name" value="REPLICATIVE DNA HELICASE"/>
    <property type="match status" value="1"/>
</dbReference>
<dbReference type="InterPro" id="IPR036185">
    <property type="entry name" value="DNA_heli_DnaB-like_N_sf"/>
</dbReference>
<name>A0ABU0S820_9HYPH</name>
<evidence type="ECO:0000256" key="3">
    <source>
        <dbReference type="ARBA" id="ARBA00022705"/>
    </source>
</evidence>
<sequence>MTDQTPIRIVPQDVEAEGGLIASILVDNTIFDSVSRIIEPKHFNERLFARTYEIISEMLQAGKHVSPITVKSKLPEHEIVSEGRTVGQFLLGITDHATGHSGARGYAEVIHEMWIRRQSIVMGEELAATAYSLAPEKNIIDEIASIEERLIQIRAERLRESLSVGIGHRFIESLNGAYQSKTIKGVGICLPEICDVISEPCFEAGNLYGLLSSSGEGKTSLTIQLIYKALRDGHPVQFQSYDQSPDQCIRQMVAQEYGIEARRQRSGEIAEKEFAKAMELAQWIDSSRLFEVIECNDETAPQLAGYARNFIKRRGNGKVPFIVTDHIGSVAPRAEDARADEGTKAKNINKVFKSTAKHENAVWLVLNQRNSKGMSRDNPRPIAADLYGGEGAKQAYDAVIYLYRQEKFKAERVATAASDRDWKTINKVFAENAEGIAELGAIKVRFGNPTITARVEFEARFTRYVSLRQPDQPEML</sequence>
<comment type="catalytic activity">
    <reaction evidence="11">
        <text>ATP + H2O = ADP + phosphate + H(+)</text>
        <dbReference type="Rhea" id="RHEA:13065"/>
        <dbReference type="ChEBI" id="CHEBI:15377"/>
        <dbReference type="ChEBI" id="CHEBI:15378"/>
        <dbReference type="ChEBI" id="CHEBI:30616"/>
        <dbReference type="ChEBI" id="CHEBI:43474"/>
        <dbReference type="ChEBI" id="CHEBI:456216"/>
        <dbReference type="EC" id="5.6.2.3"/>
    </reaction>
</comment>
<proteinExistence type="inferred from homology"/>
<evidence type="ECO:0000256" key="10">
    <source>
        <dbReference type="ARBA" id="ARBA00044969"/>
    </source>
</evidence>
<keyword evidence="2" id="KW-0639">Primosome</keyword>
<dbReference type="EMBL" id="JAUSZT010000003">
    <property type="protein sequence ID" value="MDQ0996899.1"/>
    <property type="molecule type" value="Genomic_DNA"/>
</dbReference>
<dbReference type="Pfam" id="PF03796">
    <property type="entry name" value="DnaB_C"/>
    <property type="match status" value="1"/>
</dbReference>
<dbReference type="InterPro" id="IPR007694">
    <property type="entry name" value="DNA_helicase_DnaB-like_C"/>
</dbReference>
<comment type="caution">
    <text evidence="13">The sequence shown here is derived from an EMBL/GenBank/DDBJ whole genome shotgun (WGS) entry which is preliminary data.</text>
</comment>
<dbReference type="InterPro" id="IPR027417">
    <property type="entry name" value="P-loop_NTPase"/>
</dbReference>
<dbReference type="PROSITE" id="PS51199">
    <property type="entry name" value="SF4_HELICASE"/>
    <property type="match status" value="1"/>
</dbReference>
<protein>
    <recommendedName>
        <fullName evidence="10">DNA 5'-3' helicase</fullName>
        <ecNumber evidence="10">5.6.2.3</ecNumber>
    </recommendedName>
</protein>
<dbReference type="Gene3D" id="3.40.50.300">
    <property type="entry name" value="P-loop containing nucleotide triphosphate hydrolases"/>
    <property type="match status" value="1"/>
</dbReference>
<dbReference type="RefSeq" id="WP_307280217.1">
    <property type="nucleotide sequence ID" value="NZ_JAUSZT010000003.1"/>
</dbReference>
<organism evidence="13 14">
    <name type="scientific">Phyllobacterium ifriqiyense</name>
    <dbReference type="NCBI Taxonomy" id="314238"/>
    <lineage>
        <taxon>Bacteria</taxon>
        <taxon>Pseudomonadati</taxon>
        <taxon>Pseudomonadota</taxon>
        <taxon>Alphaproteobacteria</taxon>
        <taxon>Hyphomicrobiales</taxon>
        <taxon>Phyllobacteriaceae</taxon>
        <taxon>Phyllobacterium</taxon>
    </lineage>
</organism>
<keyword evidence="7" id="KW-0067">ATP-binding</keyword>
<dbReference type="Proteomes" id="UP001237780">
    <property type="component" value="Unassembled WGS sequence"/>
</dbReference>
<evidence type="ECO:0000256" key="4">
    <source>
        <dbReference type="ARBA" id="ARBA00022741"/>
    </source>
</evidence>
<keyword evidence="5 13" id="KW-0378">Hydrolase</keyword>
<dbReference type="GO" id="GO:0016787">
    <property type="term" value="F:hydrolase activity"/>
    <property type="evidence" value="ECO:0007669"/>
    <property type="project" value="UniProtKB-KW"/>
</dbReference>
<evidence type="ECO:0000256" key="7">
    <source>
        <dbReference type="ARBA" id="ARBA00022840"/>
    </source>
</evidence>
<evidence type="ECO:0000256" key="8">
    <source>
        <dbReference type="ARBA" id="ARBA00023125"/>
    </source>
</evidence>
<dbReference type="GO" id="GO:0003678">
    <property type="term" value="F:DNA helicase activity"/>
    <property type="evidence" value="ECO:0007669"/>
    <property type="project" value="UniProtKB-EC"/>
</dbReference>
<dbReference type="InterPro" id="IPR007693">
    <property type="entry name" value="DNA_helicase_DnaB-like_N"/>
</dbReference>
<dbReference type="SUPFAM" id="SSF48024">
    <property type="entry name" value="N-terminal domain of DnaB helicase"/>
    <property type="match status" value="1"/>
</dbReference>
<evidence type="ECO:0000256" key="6">
    <source>
        <dbReference type="ARBA" id="ARBA00022806"/>
    </source>
</evidence>
<accession>A0ABU0S820</accession>
<dbReference type="EC" id="5.6.2.3" evidence="10"/>
<feature type="domain" description="SF4 helicase" evidence="12">
    <location>
        <begin position="179"/>
        <end position="471"/>
    </location>
</feature>
<dbReference type="PANTHER" id="PTHR30153">
    <property type="entry name" value="REPLICATIVE DNA HELICASE DNAB"/>
    <property type="match status" value="1"/>
</dbReference>
<evidence type="ECO:0000256" key="2">
    <source>
        <dbReference type="ARBA" id="ARBA00022515"/>
    </source>
</evidence>
<reference evidence="13 14" key="1">
    <citation type="submission" date="2023-07" db="EMBL/GenBank/DDBJ databases">
        <title>Comparative genomics of wheat-associated soil bacteria to identify genetic determinants of phenazine resistance.</title>
        <authorList>
            <person name="Mouncey N."/>
        </authorList>
    </citation>
    <scope>NUCLEOTIDE SEQUENCE [LARGE SCALE GENOMIC DNA]</scope>
    <source>
        <strain evidence="13 14">W4I11</strain>
    </source>
</reference>
<comment type="similarity">
    <text evidence="1">Belongs to the helicase family. DnaB subfamily.</text>
</comment>
<keyword evidence="4" id="KW-0547">Nucleotide-binding</keyword>
<gene>
    <name evidence="13" type="ORF">QFZ34_002081</name>
</gene>
<dbReference type="Gene3D" id="1.10.860.10">
    <property type="entry name" value="DNAb Helicase, Chain A"/>
    <property type="match status" value="1"/>
</dbReference>
<evidence type="ECO:0000256" key="1">
    <source>
        <dbReference type="ARBA" id="ARBA00008428"/>
    </source>
</evidence>